<evidence type="ECO:0000313" key="10">
    <source>
        <dbReference type="Proteomes" id="UP001208570"/>
    </source>
</evidence>
<proteinExistence type="predicted"/>
<keyword evidence="10" id="KW-1185">Reference proteome</keyword>
<dbReference type="EMBL" id="JAODUP010000690">
    <property type="protein sequence ID" value="KAK2145272.1"/>
    <property type="molecule type" value="Genomic_DNA"/>
</dbReference>
<evidence type="ECO:0000256" key="1">
    <source>
        <dbReference type="ARBA" id="ARBA00004123"/>
    </source>
</evidence>
<name>A0AAD9J2C5_9ANNE</name>
<dbReference type="SUPFAM" id="SSF57667">
    <property type="entry name" value="beta-beta-alpha zinc fingers"/>
    <property type="match status" value="1"/>
</dbReference>
<evidence type="ECO:0000256" key="5">
    <source>
        <dbReference type="ARBA" id="ARBA00022833"/>
    </source>
</evidence>
<dbReference type="InterPro" id="IPR036236">
    <property type="entry name" value="Znf_C2H2_sf"/>
</dbReference>
<evidence type="ECO:0000256" key="3">
    <source>
        <dbReference type="ARBA" id="ARBA00022737"/>
    </source>
</evidence>
<evidence type="ECO:0000259" key="8">
    <source>
        <dbReference type="PROSITE" id="PS50157"/>
    </source>
</evidence>
<evidence type="ECO:0000256" key="6">
    <source>
        <dbReference type="ARBA" id="ARBA00023242"/>
    </source>
</evidence>
<dbReference type="Pfam" id="PF00096">
    <property type="entry name" value="zf-C2H2"/>
    <property type="match status" value="2"/>
</dbReference>
<dbReference type="AlphaFoldDB" id="A0AAD9J2C5"/>
<accession>A0AAD9J2C5</accession>
<gene>
    <name evidence="9" type="ORF">LSH36_690g00010</name>
</gene>
<sequence length="162" mass="18704">MTGVRGRMFRWRCRKRERGRADRRSVSHFRWLITAVSRVYARPVIDPGRDVGHESAARSRPAIRERPYTCALCSRAFNQKNALQVHLKKHSGEKPHKCPYCESDFTQKGNLKTHIKRAHHQEMVMSMNLSLKQEDDEENEPKDGDSVPAAVDMGCVNFLEQS</sequence>
<keyword evidence="5" id="KW-0862">Zinc</keyword>
<evidence type="ECO:0000256" key="2">
    <source>
        <dbReference type="ARBA" id="ARBA00022723"/>
    </source>
</evidence>
<dbReference type="PROSITE" id="PS00028">
    <property type="entry name" value="ZINC_FINGER_C2H2_1"/>
    <property type="match status" value="2"/>
</dbReference>
<dbReference type="InterPro" id="IPR013087">
    <property type="entry name" value="Znf_C2H2_type"/>
</dbReference>
<reference evidence="9" key="1">
    <citation type="journal article" date="2023" name="Mol. Biol. Evol.">
        <title>Third-Generation Sequencing Reveals the Adaptive Role of the Epigenome in Three Deep-Sea Polychaetes.</title>
        <authorList>
            <person name="Perez M."/>
            <person name="Aroh O."/>
            <person name="Sun Y."/>
            <person name="Lan Y."/>
            <person name="Juniper S.K."/>
            <person name="Young C.R."/>
            <person name="Angers B."/>
            <person name="Qian P.Y."/>
        </authorList>
    </citation>
    <scope>NUCLEOTIDE SEQUENCE</scope>
    <source>
        <strain evidence="9">P08H-3</strain>
    </source>
</reference>
<dbReference type="GO" id="GO:0008270">
    <property type="term" value="F:zinc ion binding"/>
    <property type="evidence" value="ECO:0007669"/>
    <property type="project" value="UniProtKB-KW"/>
</dbReference>
<keyword evidence="3" id="KW-0677">Repeat</keyword>
<dbReference type="Proteomes" id="UP001208570">
    <property type="component" value="Unassembled WGS sequence"/>
</dbReference>
<dbReference type="PANTHER" id="PTHR24394:SF44">
    <property type="entry name" value="ZINC FINGER PROTEIN 271-LIKE"/>
    <property type="match status" value="1"/>
</dbReference>
<evidence type="ECO:0000256" key="4">
    <source>
        <dbReference type="ARBA" id="ARBA00022771"/>
    </source>
</evidence>
<dbReference type="GO" id="GO:0000981">
    <property type="term" value="F:DNA-binding transcription factor activity, RNA polymerase II-specific"/>
    <property type="evidence" value="ECO:0007669"/>
    <property type="project" value="TreeGrafter"/>
</dbReference>
<dbReference type="GO" id="GO:0005634">
    <property type="term" value="C:nucleus"/>
    <property type="evidence" value="ECO:0007669"/>
    <property type="project" value="UniProtKB-SubCell"/>
</dbReference>
<evidence type="ECO:0000256" key="7">
    <source>
        <dbReference type="PROSITE-ProRule" id="PRU00042"/>
    </source>
</evidence>
<dbReference type="FunFam" id="3.30.160.60:FF:001498">
    <property type="entry name" value="Zinc finger protein 404"/>
    <property type="match status" value="1"/>
</dbReference>
<dbReference type="PANTHER" id="PTHR24394">
    <property type="entry name" value="ZINC FINGER PROTEIN"/>
    <property type="match status" value="1"/>
</dbReference>
<dbReference type="SMART" id="SM00355">
    <property type="entry name" value="ZnF_C2H2"/>
    <property type="match status" value="2"/>
</dbReference>
<keyword evidence="4 7" id="KW-0863">Zinc-finger</keyword>
<feature type="domain" description="C2H2-type" evidence="8">
    <location>
        <begin position="68"/>
        <end position="95"/>
    </location>
</feature>
<keyword evidence="6" id="KW-0539">Nucleus</keyword>
<organism evidence="9 10">
    <name type="scientific">Paralvinella palmiformis</name>
    <dbReference type="NCBI Taxonomy" id="53620"/>
    <lineage>
        <taxon>Eukaryota</taxon>
        <taxon>Metazoa</taxon>
        <taxon>Spiralia</taxon>
        <taxon>Lophotrochozoa</taxon>
        <taxon>Annelida</taxon>
        <taxon>Polychaeta</taxon>
        <taxon>Sedentaria</taxon>
        <taxon>Canalipalpata</taxon>
        <taxon>Terebellida</taxon>
        <taxon>Terebelliformia</taxon>
        <taxon>Alvinellidae</taxon>
        <taxon>Paralvinella</taxon>
    </lineage>
</organism>
<evidence type="ECO:0000313" key="9">
    <source>
        <dbReference type="EMBL" id="KAK2145272.1"/>
    </source>
</evidence>
<dbReference type="FunFam" id="3.30.160.60:FF:000481">
    <property type="entry name" value="zinc finger protein 236"/>
    <property type="match status" value="1"/>
</dbReference>
<protein>
    <recommendedName>
        <fullName evidence="8">C2H2-type domain-containing protein</fullName>
    </recommendedName>
</protein>
<comment type="subcellular location">
    <subcellularLocation>
        <location evidence="1">Nucleus</location>
    </subcellularLocation>
</comment>
<dbReference type="Gene3D" id="3.30.160.60">
    <property type="entry name" value="Classic Zinc Finger"/>
    <property type="match status" value="2"/>
</dbReference>
<dbReference type="PROSITE" id="PS50157">
    <property type="entry name" value="ZINC_FINGER_C2H2_2"/>
    <property type="match status" value="2"/>
</dbReference>
<keyword evidence="2" id="KW-0479">Metal-binding</keyword>
<comment type="caution">
    <text evidence="9">The sequence shown here is derived from an EMBL/GenBank/DDBJ whole genome shotgun (WGS) entry which is preliminary data.</text>
</comment>
<feature type="domain" description="C2H2-type" evidence="8">
    <location>
        <begin position="96"/>
        <end position="124"/>
    </location>
</feature>